<evidence type="ECO:0000259" key="9">
    <source>
        <dbReference type="Pfam" id="PF23220"/>
    </source>
</evidence>
<dbReference type="InterPro" id="IPR011990">
    <property type="entry name" value="TPR-like_helical_dom_sf"/>
</dbReference>
<dbReference type="PANTHER" id="PTHR11246">
    <property type="entry name" value="PRE-MRNA SPLICING FACTOR"/>
    <property type="match status" value="1"/>
</dbReference>
<evidence type="ECO:0000256" key="8">
    <source>
        <dbReference type="SAM" id="MobiDB-lite"/>
    </source>
</evidence>
<evidence type="ECO:0008006" key="15">
    <source>
        <dbReference type="Google" id="ProtNLM"/>
    </source>
</evidence>
<feature type="domain" description="Pre-mRNA-splicing factor Syf1/CRNKL1-like C-terminal HAT-repeats" evidence="10">
    <location>
        <begin position="497"/>
        <end position="771"/>
    </location>
</feature>
<dbReference type="AlphaFoldDB" id="A0A7S2ZHV2"/>
<dbReference type="Pfam" id="PF23231">
    <property type="entry name" value="HAT_Syf1_CNRKL1_C"/>
    <property type="match status" value="2"/>
</dbReference>
<evidence type="ECO:0000256" key="1">
    <source>
        <dbReference type="ARBA" id="ARBA00004123"/>
    </source>
</evidence>
<comment type="similarity">
    <text evidence="2">Belongs to the crooked-neck family.</text>
</comment>
<evidence type="ECO:0000259" key="11">
    <source>
        <dbReference type="Pfam" id="PF23233"/>
    </source>
</evidence>
<dbReference type="Pfam" id="PF23233">
    <property type="entry name" value="HAT_Syf1_CNRKL1_N"/>
    <property type="match status" value="1"/>
</dbReference>
<organism evidence="12">
    <name type="scientific">Rhodosorus marinus</name>
    <dbReference type="NCBI Taxonomy" id="101924"/>
    <lineage>
        <taxon>Eukaryota</taxon>
        <taxon>Rhodophyta</taxon>
        <taxon>Stylonematophyceae</taxon>
        <taxon>Stylonematales</taxon>
        <taxon>Stylonemataceae</taxon>
        <taxon>Rhodosorus</taxon>
    </lineage>
</organism>
<comment type="subcellular location">
    <subcellularLocation>
        <location evidence="1">Nucleus</location>
    </subcellularLocation>
</comment>
<dbReference type="EMBL" id="HBHW01011204">
    <property type="protein sequence ID" value="CAE0040630.1"/>
    <property type="molecule type" value="Transcribed_RNA"/>
</dbReference>
<proteinExistence type="inferred from homology"/>
<keyword evidence="7" id="KW-0539">Nucleus</keyword>
<evidence type="ECO:0000256" key="7">
    <source>
        <dbReference type="ARBA" id="ARBA00023242"/>
    </source>
</evidence>
<dbReference type="FunFam" id="1.25.40.10:FF:000137">
    <property type="entry name" value="Pre-mRNA-splicing factor syf1"/>
    <property type="match status" value="1"/>
</dbReference>
<dbReference type="GO" id="GO:0000349">
    <property type="term" value="P:generation of catalytic spliceosome for first transesterification step"/>
    <property type="evidence" value="ECO:0007669"/>
    <property type="project" value="TreeGrafter"/>
</dbReference>
<dbReference type="GO" id="GO:0000974">
    <property type="term" value="C:Prp19 complex"/>
    <property type="evidence" value="ECO:0007669"/>
    <property type="project" value="TreeGrafter"/>
</dbReference>
<dbReference type="InterPro" id="IPR055430">
    <property type="entry name" value="HAT_Syf1_CNRKL1_C"/>
</dbReference>
<feature type="compositionally biased region" description="Basic and acidic residues" evidence="8">
    <location>
        <begin position="842"/>
        <end position="856"/>
    </location>
</feature>
<reference evidence="12" key="1">
    <citation type="submission" date="2021-01" db="EMBL/GenBank/DDBJ databases">
        <authorList>
            <person name="Corre E."/>
            <person name="Pelletier E."/>
            <person name="Niang G."/>
            <person name="Scheremetjew M."/>
            <person name="Finn R."/>
            <person name="Kale V."/>
            <person name="Holt S."/>
            <person name="Cochrane G."/>
            <person name="Meng A."/>
            <person name="Brown T."/>
            <person name="Cohen L."/>
        </authorList>
    </citation>
    <scope>NUCLEOTIDE SEQUENCE</scope>
    <source>
        <strain evidence="12">CCMP 769</strain>
    </source>
</reference>
<feature type="region of interest" description="Disordered" evidence="8">
    <location>
        <begin position="792"/>
        <end position="899"/>
    </location>
</feature>
<evidence type="ECO:0000313" key="14">
    <source>
        <dbReference type="EMBL" id="CAE0040641.1"/>
    </source>
</evidence>
<feature type="domain" description="Pre-mRNA-splicing factor SYF1 central HAT repeats" evidence="9">
    <location>
        <begin position="170"/>
        <end position="376"/>
    </location>
</feature>
<dbReference type="InterPro" id="IPR045075">
    <property type="entry name" value="Syf1-like"/>
</dbReference>
<keyword evidence="4" id="KW-0747">Spliceosome</keyword>
<keyword evidence="5" id="KW-0677">Repeat</keyword>
<feature type="domain" description="Pre-mRNA-splicing factor Syf1/CRNKL1-like C-terminal HAT-repeats" evidence="10">
    <location>
        <begin position="381"/>
        <end position="467"/>
    </location>
</feature>
<keyword evidence="6" id="KW-0508">mRNA splicing</keyword>
<dbReference type="InterPro" id="IPR003107">
    <property type="entry name" value="HAT"/>
</dbReference>
<dbReference type="GO" id="GO:0071007">
    <property type="term" value="C:U2-type catalytic step 2 spliceosome"/>
    <property type="evidence" value="ECO:0007669"/>
    <property type="project" value="TreeGrafter"/>
</dbReference>
<evidence type="ECO:0000313" key="13">
    <source>
        <dbReference type="EMBL" id="CAE0040630.1"/>
    </source>
</evidence>
<dbReference type="Pfam" id="PF23220">
    <property type="entry name" value="HAT_Syf1_M"/>
    <property type="match status" value="1"/>
</dbReference>
<feature type="domain" description="Pre-mRNA-splicing factor Syf1-like N-terminal HAT-repeats" evidence="11">
    <location>
        <begin position="11"/>
        <end position="167"/>
    </location>
</feature>
<evidence type="ECO:0000256" key="4">
    <source>
        <dbReference type="ARBA" id="ARBA00022728"/>
    </source>
</evidence>
<dbReference type="GO" id="GO:0071014">
    <property type="term" value="C:post-mRNA release spliceosomal complex"/>
    <property type="evidence" value="ECO:0007669"/>
    <property type="project" value="TreeGrafter"/>
</dbReference>
<evidence type="ECO:0000256" key="2">
    <source>
        <dbReference type="ARBA" id="ARBA00008644"/>
    </source>
</evidence>
<protein>
    <recommendedName>
        <fullName evidence="15">Suppressor of forked domain-containing protein</fullName>
    </recommendedName>
</protein>
<gene>
    <name evidence="12" type="ORF">RMAR00112_LOCUS8583</name>
    <name evidence="13" type="ORF">RMAR00112_LOCUS8594</name>
    <name evidence="14" type="ORF">RMAR00112_LOCUS8605</name>
</gene>
<dbReference type="InterPro" id="IPR055433">
    <property type="entry name" value="HAT_Syf1-like_N"/>
</dbReference>
<evidence type="ECO:0000259" key="10">
    <source>
        <dbReference type="Pfam" id="PF23231"/>
    </source>
</evidence>
<dbReference type="InterPro" id="IPR056350">
    <property type="entry name" value="HAT_Syf1_central"/>
</dbReference>
<evidence type="ECO:0000256" key="6">
    <source>
        <dbReference type="ARBA" id="ARBA00023187"/>
    </source>
</evidence>
<accession>A0A7S2ZHV2</accession>
<evidence type="ECO:0000313" key="12">
    <source>
        <dbReference type="EMBL" id="CAE0040619.1"/>
    </source>
</evidence>
<dbReference type="SMART" id="SM00386">
    <property type="entry name" value="HAT"/>
    <property type="match status" value="11"/>
</dbReference>
<dbReference type="SUPFAM" id="SSF48452">
    <property type="entry name" value="TPR-like"/>
    <property type="match status" value="5"/>
</dbReference>
<evidence type="ECO:0000256" key="5">
    <source>
        <dbReference type="ARBA" id="ARBA00022737"/>
    </source>
</evidence>
<dbReference type="EMBL" id="HBHW01011215">
    <property type="protein sequence ID" value="CAE0040641.1"/>
    <property type="molecule type" value="Transcribed_RNA"/>
</dbReference>
<dbReference type="EMBL" id="HBHW01011193">
    <property type="protein sequence ID" value="CAE0040619.1"/>
    <property type="molecule type" value="Transcribed_RNA"/>
</dbReference>
<sequence>MDGNGLSSLELAHEEDVLRRPYVLKAWLAYLQALEGSLPDRRFLVYERALAALPGSYKLWVAYLTERHAHVKGKHPDSPAFDRMDTVFERAIVYMHKMPVIWVLYCSNLVEHKRWTRARRACDSALRALPVTQHNRIWPIYLKLAREVGVAETGARILRRFSKLDPDEGVEELFGFLESSQKYDEAAEVLAKALENPEFKGKKKTRQQLWNDLANLSVQHPKEIVSIDVNAFIRGGIRAAKEESGDLWVSLAEYYARSGIFERARDVYEEALKSVTTVRDFAVIFDSYSNFEEAMITSKLGSIDANQPDEDKNLDLEILVSRLERLTERRPYLLSSVILRQNPHNVHEWHKRARLYIKNEDSIGAVNAYTQAVRTVDPWKAANGKSHTLWLAFANFYENHKDLASARKVYEKAVVSFDKYRSSEDLAAVWCEYAEFELRHGDYQKTESLLWRATTEPRQAKRTGVQSRGNAKVVLGAGSGGHAITHNYSKDLPALGAWKSTRLWSLFADFQESVNGVSAAMEVYESMTDLKIVTVNNILEAARNLEENKHFENAFKIYERGMALFKWPAVLPVYLRYTKKFVDRFRGRKLERARELFEQAIRGAPAEDPHLLMVYLLYAEMEETVGLAQRAMDVYARAAKAIPNKQRADLYRVYAAKAVEMFGVTRTRSVFEDALENLTDKSALVEFTTRFASIEVSLGEIDRARSIYAHGAQFADPDGAQQFNNFWALWDEFEVAHGSEDTYREMLRIKRSVTTQYSFANVSTATKPADTPADGGAPQVSGEGTLEALEKEAQDSAQVNKEADVPETNEEEIEIDLDEDGDEDDEKVQKAEAPEQSSAADETTRKRPATDMEITEKPVPAAVFGGLVKEGGENGEEAENEPVRNAPMGALERLKRRRA</sequence>
<dbReference type="PANTHER" id="PTHR11246:SF5">
    <property type="entry name" value="PRE-MRNA-SPLICING FACTOR SYF1"/>
    <property type="match status" value="1"/>
</dbReference>
<evidence type="ECO:0000256" key="3">
    <source>
        <dbReference type="ARBA" id="ARBA00022664"/>
    </source>
</evidence>
<keyword evidence="3" id="KW-0507">mRNA processing</keyword>
<dbReference type="Gene3D" id="1.25.40.10">
    <property type="entry name" value="Tetratricopeptide repeat domain"/>
    <property type="match status" value="4"/>
</dbReference>
<name>A0A7S2ZHV2_9RHOD</name>
<feature type="compositionally biased region" description="Acidic residues" evidence="8">
    <location>
        <begin position="805"/>
        <end position="826"/>
    </location>
</feature>